<reference evidence="8" key="1">
    <citation type="submission" date="2016-11" db="EMBL/GenBank/DDBJ databases">
        <authorList>
            <person name="Varghese N."/>
            <person name="Submissions S."/>
        </authorList>
    </citation>
    <scope>NUCLEOTIDE SEQUENCE [LARGE SCALE GENOMIC DNA]</scope>
    <source>
        <strain evidence="8">DSM 22638</strain>
    </source>
</reference>
<dbReference type="PROSITE" id="PS50893">
    <property type="entry name" value="ABC_TRANSPORTER_2"/>
    <property type="match status" value="1"/>
</dbReference>
<dbReference type="AlphaFoldDB" id="A0A1M5LL05"/>
<dbReference type="RefSeq" id="WP_073178974.1">
    <property type="nucleotide sequence ID" value="NZ_FQWL01000003.1"/>
</dbReference>
<dbReference type="Gene3D" id="3.40.50.300">
    <property type="entry name" value="P-loop containing nucleotide triphosphate hydrolases"/>
    <property type="match status" value="1"/>
</dbReference>
<evidence type="ECO:0000256" key="5">
    <source>
        <dbReference type="ARBA" id="ARBA00038388"/>
    </source>
</evidence>
<evidence type="ECO:0000256" key="2">
    <source>
        <dbReference type="ARBA" id="ARBA00022741"/>
    </source>
</evidence>
<dbReference type="PANTHER" id="PTHR42798">
    <property type="entry name" value="LIPOPROTEIN-RELEASING SYSTEM ATP-BINDING PROTEIN LOLD"/>
    <property type="match status" value="1"/>
</dbReference>
<dbReference type="EMBL" id="FQWL01000003">
    <property type="protein sequence ID" value="SHG65731.1"/>
    <property type="molecule type" value="Genomic_DNA"/>
</dbReference>
<keyword evidence="8" id="KW-1185">Reference proteome</keyword>
<dbReference type="GO" id="GO:0016887">
    <property type="term" value="F:ATP hydrolysis activity"/>
    <property type="evidence" value="ECO:0007669"/>
    <property type="project" value="InterPro"/>
</dbReference>
<gene>
    <name evidence="7" type="ORF">SAMN04488116_1965</name>
</gene>
<dbReference type="InterPro" id="IPR017871">
    <property type="entry name" value="ABC_transporter-like_CS"/>
</dbReference>
<dbReference type="PANTHER" id="PTHR42798:SF6">
    <property type="entry name" value="CELL DIVISION ATP-BINDING PROTEIN FTSE"/>
    <property type="match status" value="1"/>
</dbReference>
<dbReference type="GO" id="GO:0098796">
    <property type="term" value="C:membrane protein complex"/>
    <property type="evidence" value="ECO:0007669"/>
    <property type="project" value="UniProtKB-ARBA"/>
</dbReference>
<keyword evidence="1" id="KW-0813">Transport</keyword>
<dbReference type="STRING" id="570519.SAMN04488116_1965"/>
<dbReference type="Pfam" id="PF00005">
    <property type="entry name" value="ABC_tran"/>
    <property type="match status" value="1"/>
</dbReference>
<sequence>MIEIKDLHKSYKMGSNSLHVLKGINFKAEAGELVAIMGSSGSGKSTLLNILGMLDVADSGAYTLDGVPIKDLSETKAAQYRNKFLGFVFQSFNLINYKSALENVALPLYYQKVGRKERQEKALSYLDKVGLKEWATHLPSELSGGQKQRVAIARAMAAEPKVLLADEPTGALDSTTSYEVMDLIQKINDEGNTILVVTHEEDIAHMCKRIVHLKDGVIVEDKKIEQVRAEQYV</sequence>
<keyword evidence="3 7" id="KW-0067">ATP-binding</keyword>
<keyword evidence="4" id="KW-1278">Translocase</keyword>
<name>A0A1M5LL05_9FLAO</name>
<evidence type="ECO:0000313" key="8">
    <source>
        <dbReference type="Proteomes" id="UP000184532"/>
    </source>
</evidence>
<dbReference type="GO" id="GO:0022857">
    <property type="term" value="F:transmembrane transporter activity"/>
    <property type="evidence" value="ECO:0007669"/>
    <property type="project" value="UniProtKB-ARBA"/>
</dbReference>
<evidence type="ECO:0000256" key="1">
    <source>
        <dbReference type="ARBA" id="ARBA00022448"/>
    </source>
</evidence>
<proteinExistence type="inferred from homology"/>
<evidence type="ECO:0000313" key="7">
    <source>
        <dbReference type="EMBL" id="SHG65731.1"/>
    </source>
</evidence>
<dbReference type="OrthoDB" id="9802264at2"/>
<evidence type="ECO:0000256" key="4">
    <source>
        <dbReference type="ARBA" id="ARBA00022967"/>
    </source>
</evidence>
<dbReference type="FunFam" id="3.40.50.300:FF:000032">
    <property type="entry name" value="Export ABC transporter ATP-binding protein"/>
    <property type="match status" value="1"/>
</dbReference>
<dbReference type="PROSITE" id="PS00211">
    <property type="entry name" value="ABC_TRANSPORTER_1"/>
    <property type="match status" value="1"/>
</dbReference>
<organism evidence="7 8">
    <name type="scientific">Flagellimonas flava</name>
    <dbReference type="NCBI Taxonomy" id="570519"/>
    <lineage>
        <taxon>Bacteria</taxon>
        <taxon>Pseudomonadati</taxon>
        <taxon>Bacteroidota</taxon>
        <taxon>Flavobacteriia</taxon>
        <taxon>Flavobacteriales</taxon>
        <taxon>Flavobacteriaceae</taxon>
        <taxon>Flagellimonas</taxon>
    </lineage>
</organism>
<evidence type="ECO:0000256" key="3">
    <source>
        <dbReference type="ARBA" id="ARBA00022840"/>
    </source>
</evidence>
<protein>
    <submittedName>
        <fullName evidence="7">Putative ABC transport system ATP-binding protein</fullName>
    </submittedName>
</protein>
<dbReference type="Proteomes" id="UP000184532">
    <property type="component" value="Unassembled WGS sequence"/>
</dbReference>
<evidence type="ECO:0000259" key="6">
    <source>
        <dbReference type="PROSITE" id="PS50893"/>
    </source>
</evidence>
<keyword evidence="2" id="KW-0547">Nucleotide-binding</keyword>
<feature type="domain" description="ABC transporter" evidence="6">
    <location>
        <begin position="2"/>
        <end position="233"/>
    </location>
</feature>
<dbReference type="InterPro" id="IPR017911">
    <property type="entry name" value="MacB-like_ATP-bd"/>
</dbReference>
<dbReference type="InterPro" id="IPR003593">
    <property type="entry name" value="AAA+_ATPase"/>
</dbReference>
<accession>A0A1M5LL05</accession>
<dbReference type="CDD" id="cd03255">
    <property type="entry name" value="ABC_MJ0796_LolCDE_FtsE"/>
    <property type="match status" value="1"/>
</dbReference>
<dbReference type="GO" id="GO:0005524">
    <property type="term" value="F:ATP binding"/>
    <property type="evidence" value="ECO:0007669"/>
    <property type="project" value="UniProtKB-KW"/>
</dbReference>
<dbReference type="InterPro" id="IPR027417">
    <property type="entry name" value="P-loop_NTPase"/>
</dbReference>
<dbReference type="SMART" id="SM00382">
    <property type="entry name" value="AAA"/>
    <property type="match status" value="1"/>
</dbReference>
<dbReference type="SUPFAM" id="SSF52540">
    <property type="entry name" value="P-loop containing nucleoside triphosphate hydrolases"/>
    <property type="match status" value="1"/>
</dbReference>
<comment type="similarity">
    <text evidence="5">Belongs to the ABC transporter superfamily. Macrolide exporter (TC 3.A.1.122) family.</text>
</comment>
<dbReference type="InterPro" id="IPR003439">
    <property type="entry name" value="ABC_transporter-like_ATP-bd"/>
</dbReference>